<dbReference type="Gene3D" id="2.40.70.10">
    <property type="entry name" value="Acid Proteases"/>
    <property type="match status" value="1"/>
</dbReference>
<keyword evidence="8" id="KW-1185">Reference proteome</keyword>
<dbReference type="Pfam" id="PF00347">
    <property type="entry name" value="Ribosomal_L6"/>
    <property type="match status" value="2"/>
</dbReference>
<protein>
    <recommendedName>
        <fullName evidence="6">CCHC-type domain-containing protein</fullName>
    </recommendedName>
</protein>
<feature type="domain" description="CCHC-type" evidence="6">
    <location>
        <begin position="298"/>
        <end position="314"/>
    </location>
</feature>
<keyword evidence="3" id="KW-0687">Ribonucleoprotein</keyword>
<evidence type="ECO:0000256" key="3">
    <source>
        <dbReference type="ARBA" id="ARBA00023274"/>
    </source>
</evidence>
<dbReference type="EMBL" id="CAXAMN010024583">
    <property type="protein sequence ID" value="CAK9087831.1"/>
    <property type="molecule type" value="Genomic_DNA"/>
</dbReference>
<organism evidence="7 8">
    <name type="scientific">Durusdinium trenchii</name>
    <dbReference type="NCBI Taxonomy" id="1381693"/>
    <lineage>
        <taxon>Eukaryota</taxon>
        <taxon>Sar</taxon>
        <taxon>Alveolata</taxon>
        <taxon>Dinophyceae</taxon>
        <taxon>Suessiales</taxon>
        <taxon>Symbiodiniaceae</taxon>
        <taxon>Durusdinium</taxon>
    </lineage>
</organism>
<dbReference type="InterPro" id="IPR021109">
    <property type="entry name" value="Peptidase_aspartic_dom_sf"/>
</dbReference>
<evidence type="ECO:0000313" key="7">
    <source>
        <dbReference type="EMBL" id="CAK9087831.1"/>
    </source>
</evidence>
<dbReference type="Proteomes" id="UP001642484">
    <property type="component" value="Unassembled WGS sequence"/>
</dbReference>
<gene>
    <name evidence="7" type="ORF">CCMP2556_LOCUS42415</name>
</gene>
<dbReference type="PROSITE" id="PS50158">
    <property type="entry name" value="ZF_CCHC"/>
    <property type="match status" value="1"/>
</dbReference>
<feature type="region of interest" description="Disordered" evidence="5">
    <location>
        <begin position="258"/>
        <end position="281"/>
    </location>
</feature>
<dbReference type="Gene3D" id="3.90.930.12">
    <property type="entry name" value="Ribosomal protein L6, alpha-beta domain"/>
    <property type="match status" value="2"/>
</dbReference>
<evidence type="ECO:0000313" key="8">
    <source>
        <dbReference type="Proteomes" id="UP001642484"/>
    </source>
</evidence>
<dbReference type="Gene3D" id="4.10.60.10">
    <property type="entry name" value="Zinc finger, CCHC-type"/>
    <property type="match status" value="1"/>
</dbReference>
<dbReference type="InterPro" id="IPR000702">
    <property type="entry name" value="Ribosomal_uL6-like"/>
</dbReference>
<dbReference type="PANTHER" id="PTHR11655">
    <property type="entry name" value="60S/50S RIBOSOMAL PROTEIN L6/L9"/>
    <property type="match status" value="1"/>
</dbReference>
<dbReference type="SMART" id="SM00343">
    <property type="entry name" value="ZnF_C2HC"/>
    <property type="match status" value="1"/>
</dbReference>
<dbReference type="Pfam" id="PF00098">
    <property type="entry name" value="zf-CCHC"/>
    <property type="match status" value="1"/>
</dbReference>
<dbReference type="InterPro" id="IPR020040">
    <property type="entry name" value="Ribosomal_uL6_a/b-dom"/>
</dbReference>
<feature type="region of interest" description="Disordered" evidence="5">
    <location>
        <begin position="502"/>
        <end position="523"/>
    </location>
</feature>
<name>A0ABP0QL23_9DINO</name>
<keyword evidence="2" id="KW-0689">Ribosomal protein</keyword>
<sequence length="1379" mass="153829">MESGSGGLRYFSGEESDHREYRRWKQWVQNKMRTMDKLTEEAKGSFIWTLLSGRALEVVEHLREEDYQVKGGDKVLFDLLDRRWPELDRTDEIGENIAAVFALKAKEGESLRQWCARSRECFDRCARKTGVKFPEEARGWILLNCSGMSEGDRAVCLARAQGDLKFDTLSQAMRSCFPEYVVAKKRFNAAHLVEDPAVEPQDPVEESFKDVELFLTEHGLAGEYEGVDPVDGDEYDEEEAAEILAATWRERRAELNQVQKGRKFHSHDKRGTSSSAASGKEFRRSFRVQVEELKQRTRCRRCGKIGHWQRECKSQGASTSGSTPATSHAAGTVEHVHEMPEHFVCTAASVNLPSHEVLLVSSPGHAVLDSGCGKTIIGEKTLQAFAEIWETHKLPSPLEKKEQNRFRFGNGEQETSFRVVEMPVFLANRPGFVTAAVVRGDAPLLLSRPALKKLGATLDFAGDSLTLFDGQSSLALETNAAGQYTVNVSCFPEDAAALFPSRVKPSEKPEPPPAACHSVQFDKPPVGKKKDFWEFRPQERLVIRHHLKPRRALFTPHMSQCPVSLDSLGPTRLTKFDVVTPHTRDRSDSWKDSMVAHTIAGHEPWTGQTIFKLSEYAIPPAFDALEEQLQVSRMSARQHRQLMAQVRDHSPSSNVGSWDVIEVFSPPRFALEGAKLGYRVLSADLCTGWDFRKKADRDRLKESLQSSKPRLLATRLLVSHADMRCLSRACPGPEHKCHQTHQPVAGHWPGVGSVSKHAAKYTPAFVKAVLRTMTELPSGVCLAVHEDDMHVECLASRAIEKLEQENEQKLHASLRHLHVNLGHPTNAQMLRILRHGGASAGALEAARKFKCDHCEAHKAPRLPVPAQPQRIVEFNALVGIDVKYLPGWSGNQRIPTLNILDYASSLQIMVPLFKKETAHSIRQAFQERIGTIIYGFMSEADNETGLSRSSLGVAKCCIRVTHQSKADECVRLVRLARKAGWWKSVWQRVVDLDDLAEDLSWEAVSPNALAGSMTDGSKRLRDEGSASKMVTYAPAGSGHDVMKNVPMPSTGYPVGAPSPSVALPDGVPTVERWGQTLVSFGKFKDAKTYAELFDSTDASIASYRNYCVSHFKSGSPGLKDLVSYFKEIHASYETKRREATEELLNLVVAAMRSVIIPTEDYKTLQQIFMNCFASVAPAERDPFLRSPSALTMKTLLTEETVKVPKGCKITVKSKIVEVTGKHGSLKRDFKHLPIELFLSNGGKKVVARMYFAKSKQCSMLNTVCSHIANLFEGVTKKFEYKMRLVYAHFPINVNIINGGKTIEIRNFLGEKVVRTVHMLPGTLVEKSSSTKDEIQVTSTDIELAGRSAALIHQSCLCKKKDIRKFLDGIYVSSHGVKED</sequence>
<keyword evidence="4" id="KW-0479">Metal-binding</keyword>
<dbReference type="InterPro" id="IPR036875">
    <property type="entry name" value="Znf_CCHC_sf"/>
</dbReference>
<proteinExistence type="inferred from homology"/>
<accession>A0ABP0QL23</accession>
<dbReference type="SUPFAM" id="SSF57756">
    <property type="entry name" value="Retrovirus zinc finger-like domains"/>
    <property type="match status" value="1"/>
</dbReference>
<dbReference type="InterPro" id="IPR036789">
    <property type="entry name" value="Ribosomal_uL6-like_a/b-dom_sf"/>
</dbReference>
<evidence type="ECO:0000256" key="1">
    <source>
        <dbReference type="ARBA" id="ARBA00009356"/>
    </source>
</evidence>
<evidence type="ECO:0000256" key="5">
    <source>
        <dbReference type="SAM" id="MobiDB-lite"/>
    </source>
</evidence>
<dbReference type="PANTHER" id="PTHR11655:SF16">
    <property type="entry name" value="60S RIBOSOMAL PROTEIN L9"/>
    <property type="match status" value="1"/>
</dbReference>
<evidence type="ECO:0000256" key="2">
    <source>
        <dbReference type="ARBA" id="ARBA00022980"/>
    </source>
</evidence>
<evidence type="ECO:0000256" key="4">
    <source>
        <dbReference type="PROSITE-ProRule" id="PRU00047"/>
    </source>
</evidence>
<evidence type="ECO:0000259" key="6">
    <source>
        <dbReference type="PROSITE" id="PS50158"/>
    </source>
</evidence>
<reference evidence="7 8" key="1">
    <citation type="submission" date="2024-02" db="EMBL/GenBank/DDBJ databases">
        <authorList>
            <person name="Chen Y."/>
            <person name="Shah S."/>
            <person name="Dougan E. K."/>
            <person name="Thang M."/>
            <person name="Chan C."/>
        </authorList>
    </citation>
    <scope>NUCLEOTIDE SEQUENCE [LARGE SCALE GENOMIC DNA]</scope>
</reference>
<keyword evidence="4" id="KW-0862">Zinc</keyword>
<dbReference type="SUPFAM" id="SSF56053">
    <property type="entry name" value="Ribosomal protein L6"/>
    <property type="match status" value="2"/>
</dbReference>
<comment type="caution">
    <text evidence="7">The sequence shown here is derived from an EMBL/GenBank/DDBJ whole genome shotgun (WGS) entry which is preliminary data.</text>
</comment>
<keyword evidence="4" id="KW-0863">Zinc-finger</keyword>
<comment type="similarity">
    <text evidence="1">Belongs to the universal ribosomal protein uL6 family.</text>
</comment>
<dbReference type="InterPro" id="IPR001878">
    <property type="entry name" value="Znf_CCHC"/>
</dbReference>